<gene>
    <name evidence="1" type="ORF">C0081_03750</name>
</gene>
<protein>
    <submittedName>
        <fullName evidence="1">Uncharacterized protein</fullName>
    </submittedName>
</protein>
<evidence type="ECO:0000313" key="1">
    <source>
        <dbReference type="EMBL" id="PLW78585.1"/>
    </source>
</evidence>
<organism evidence="1 2">
    <name type="scientific">Cohaesibacter celericrescens</name>
    <dbReference type="NCBI Taxonomy" id="2067669"/>
    <lineage>
        <taxon>Bacteria</taxon>
        <taxon>Pseudomonadati</taxon>
        <taxon>Pseudomonadota</taxon>
        <taxon>Alphaproteobacteria</taxon>
        <taxon>Hyphomicrobiales</taxon>
        <taxon>Cohaesibacteraceae</taxon>
    </lineage>
</organism>
<sequence>MLRFLNMLHVKSVHLDPLALTSNTLEPKILLAQRWNHIRDLEHIVDRFLAADGLWFEMFNVSNDDNFVAESTTELIRAYYQGVPCRDMGQTATFYSQ</sequence>
<keyword evidence="2" id="KW-1185">Reference proteome</keyword>
<dbReference type="RefSeq" id="WP_101532478.1">
    <property type="nucleotide sequence ID" value="NZ_JBFHIU010000064.1"/>
</dbReference>
<dbReference type="AlphaFoldDB" id="A0A2N5XVX8"/>
<reference evidence="1 2" key="1">
    <citation type="submission" date="2018-01" db="EMBL/GenBank/DDBJ databases">
        <title>The draft genome sequence of Cohaesibacter sp. H1304.</title>
        <authorList>
            <person name="Wang N.-N."/>
            <person name="Du Z.-J."/>
        </authorList>
    </citation>
    <scope>NUCLEOTIDE SEQUENCE [LARGE SCALE GENOMIC DNA]</scope>
    <source>
        <strain evidence="1 2">H1304</strain>
    </source>
</reference>
<evidence type="ECO:0000313" key="2">
    <source>
        <dbReference type="Proteomes" id="UP000234881"/>
    </source>
</evidence>
<dbReference type="EMBL" id="PKUQ01000003">
    <property type="protein sequence ID" value="PLW78585.1"/>
    <property type="molecule type" value="Genomic_DNA"/>
</dbReference>
<name>A0A2N5XVX8_9HYPH</name>
<proteinExistence type="predicted"/>
<comment type="caution">
    <text evidence="1">The sequence shown here is derived from an EMBL/GenBank/DDBJ whole genome shotgun (WGS) entry which is preliminary data.</text>
</comment>
<dbReference type="OrthoDB" id="9771073at2"/>
<accession>A0A2N5XVX8</accession>
<dbReference type="Proteomes" id="UP000234881">
    <property type="component" value="Unassembled WGS sequence"/>
</dbReference>